<dbReference type="WBParaSite" id="ACRNAN_scaffold2800.g18997.t1">
    <property type="protein sequence ID" value="ACRNAN_scaffold2800.g18997.t1"/>
    <property type="gene ID" value="ACRNAN_scaffold2800.g18997"/>
</dbReference>
<sequence>MKLVMNGSEIEVPEDFTKLSGFLFDYVKDYIGSISDPEEAKKKMEESIPISDDRFSILHVQTIRKFLELLKENEPEDYENSKEIIEKNLKKEKIEELPEWAFGFFESIEKDTLFTTMNCANYLLIKSFFMYSTKYVADKTVGMDVREMRNFLNEDFDFSNEDIEAFKAEESWKLLMIENGLIPAEEGDSSSDE</sequence>
<dbReference type="AlphaFoldDB" id="A0A914DIH7"/>
<dbReference type="GO" id="GO:0006511">
    <property type="term" value="P:ubiquitin-dependent protein catabolic process"/>
    <property type="evidence" value="ECO:0007669"/>
    <property type="project" value="InterPro"/>
</dbReference>
<dbReference type="Proteomes" id="UP000887540">
    <property type="component" value="Unplaced"/>
</dbReference>
<protein>
    <submittedName>
        <fullName evidence="3">SKP1 component dimerisation domain-containing protein</fullName>
    </submittedName>
</protein>
<feature type="domain" description="SKP1 component dimerisation" evidence="1">
    <location>
        <begin position="130"/>
        <end position="172"/>
    </location>
</feature>
<organism evidence="2 3">
    <name type="scientific">Acrobeloides nanus</name>
    <dbReference type="NCBI Taxonomy" id="290746"/>
    <lineage>
        <taxon>Eukaryota</taxon>
        <taxon>Metazoa</taxon>
        <taxon>Ecdysozoa</taxon>
        <taxon>Nematoda</taxon>
        <taxon>Chromadorea</taxon>
        <taxon>Rhabditida</taxon>
        <taxon>Tylenchina</taxon>
        <taxon>Cephalobomorpha</taxon>
        <taxon>Cephaloboidea</taxon>
        <taxon>Cephalobidae</taxon>
        <taxon>Acrobeloides</taxon>
    </lineage>
</organism>
<accession>A0A914DIH7</accession>
<dbReference type="InterPro" id="IPR036296">
    <property type="entry name" value="SKP1-like_dim_sf"/>
</dbReference>
<keyword evidence="2" id="KW-1185">Reference proteome</keyword>
<name>A0A914DIH7_9BILA</name>
<dbReference type="SUPFAM" id="SSF81382">
    <property type="entry name" value="Skp1 dimerisation domain-like"/>
    <property type="match status" value="1"/>
</dbReference>
<dbReference type="InterPro" id="IPR016072">
    <property type="entry name" value="Skp1_comp_dimer"/>
</dbReference>
<dbReference type="InterPro" id="IPR011333">
    <property type="entry name" value="SKP1/BTB/POZ_sf"/>
</dbReference>
<reference evidence="3" key="1">
    <citation type="submission" date="2022-11" db="UniProtKB">
        <authorList>
            <consortium name="WormBaseParasite"/>
        </authorList>
    </citation>
    <scope>IDENTIFICATION</scope>
</reference>
<evidence type="ECO:0000259" key="1">
    <source>
        <dbReference type="Pfam" id="PF01466"/>
    </source>
</evidence>
<proteinExistence type="predicted"/>
<evidence type="ECO:0000313" key="3">
    <source>
        <dbReference type="WBParaSite" id="ACRNAN_scaffold2800.g18997.t1"/>
    </source>
</evidence>
<evidence type="ECO:0000313" key="2">
    <source>
        <dbReference type="Proteomes" id="UP000887540"/>
    </source>
</evidence>
<dbReference type="Pfam" id="PF01466">
    <property type="entry name" value="Skp1"/>
    <property type="match status" value="1"/>
</dbReference>
<dbReference type="Gene3D" id="3.30.710.10">
    <property type="entry name" value="Potassium Channel Kv1.1, Chain A"/>
    <property type="match status" value="1"/>
</dbReference>